<feature type="compositionally biased region" description="Basic and acidic residues" evidence="1">
    <location>
        <begin position="34"/>
        <end position="45"/>
    </location>
</feature>
<organism evidence="2 3">
    <name type="scientific">Strongyloides papillosus</name>
    <name type="common">Intestinal threadworm</name>
    <dbReference type="NCBI Taxonomy" id="174720"/>
    <lineage>
        <taxon>Eukaryota</taxon>
        <taxon>Metazoa</taxon>
        <taxon>Ecdysozoa</taxon>
        <taxon>Nematoda</taxon>
        <taxon>Chromadorea</taxon>
        <taxon>Rhabditida</taxon>
        <taxon>Tylenchina</taxon>
        <taxon>Panagrolaimomorpha</taxon>
        <taxon>Strongyloidoidea</taxon>
        <taxon>Strongyloididae</taxon>
        <taxon>Strongyloides</taxon>
    </lineage>
</organism>
<dbReference type="AlphaFoldDB" id="A0A0N5BRY1"/>
<feature type="region of interest" description="Disordered" evidence="1">
    <location>
        <begin position="1"/>
        <end position="56"/>
    </location>
</feature>
<reference evidence="3" key="1">
    <citation type="submission" date="2017-02" db="UniProtKB">
        <authorList>
            <consortium name="WormBaseParasite"/>
        </authorList>
    </citation>
    <scope>IDENTIFICATION</scope>
</reference>
<name>A0A0N5BRY1_STREA</name>
<proteinExistence type="predicted"/>
<dbReference type="Proteomes" id="UP000046392">
    <property type="component" value="Unplaced"/>
</dbReference>
<feature type="compositionally biased region" description="Basic residues" evidence="1">
    <location>
        <begin position="46"/>
        <end position="55"/>
    </location>
</feature>
<evidence type="ECO:0000313" key="2">
    <source>
        <dbReference type="Proteomes" id="UP000046392"/>
    </source>
</evidence>
<protein>
    <submittedName>
        <fullName evidence="3">Uncharacterized protein</fullName>
    </submittedName>
</protein>
<sequence>MVVGRTAAFAKRRQSFATSHGSHSKTSNAFIAKRTSDNDENESKANLKKSNKKRQSVVLRKNLSTVTRYETIRSSGGSKYARRHSKLTSANTRNSFDFATAVIQAARRASEANPQNRELNSTETSGFQKNNYPLCNNLYENCIEKSEGSSKSNSSSINLEASTYVTPWRRR</sequence>
<evidence type="ECO:0000256" key="1">
    <source>
        <dbReference type="SAM" id="MobiDB-lite"/>
    </source>
</evidence>
<keyword evidence="2" id="KW-1185">Reference proteome</keyword>
<dbReference type="WBParaSite" id="SPAL_0000862600.1">
    <property type="protein sequence ID" value="SPAL_0000862600.1"/>
    <property type="gene ID" value="SPAL_0000862600"/>
</dbReference>
<accession>A0A0N5BRY1</accession>
<evidence type="ECO:0000313" key="3">
    <source>
        <dbReference type="WBParaSite" id="SPAL_0000862600.1"/>
    </source>
</evidence>
<feature type="compositionally biased region" description="Polar residues" evidence="1">
    <location>
        <begin position="15"/>
        <end position="29"/>
    </location>
</feature>